<dbReference type="VEuPathDB" id="FungiDB:BDEG_21246"/>
<gene>
    <name evidence="2" type="ORF">BDEG_21246</name>
</gene>
<feature type="region of interest" description="Disordered" evidence="1">
    <location>
        <begin position="673"/>
        <end position="695"/>
    </location>
</feature>
<reference evidence="2 3" key="2">
    <citation type="submission" date="2016-05" db="EMBL/GenBank/DDBJ databases">
        <title>Lineage-specific infection strategies underlie the spectrum of fungal disease in amphibians.</title>
        <authorList>
            <person name="Cuomo C.A."/>
            <person name="Farrer R.A."/>
            <person name="James T."/>
            <person name="Longcore J."/>
            <person name="Birren B."/>
        </authorList>
    </citation>
    <scope>NUCLEOTIDE SEQUENCE [LARGE SCALE GENOMIC DNA]</scope>
    <source>
        <strain evidence="2 3">JEL423</strain>
    </source>
</reference>
<feature type="compositionally biased region" description="Polar residues" evidence="1">
    <location>
        <begin position="66"/>
        <end position="77"/>
    </location>
</feature>
<dbReference type="STRING" id="403673.A0A177WBL0"/>
<evidence type="ECO:0000256" key="1">
    <source>
        <dbReference type="SAM" id="MobiDB-lite"/>
    </source>
</evidence>
<dbReference type="OrthoDB" id="3596986at2759"/>
<dbReference type="Proteomes" id="UP000077115">
    <property type="component" value="Unassembled WGS sequence"/>
</dbReference>
<sequence length="755" mass="82482">MADCKDISTSPPFVESGALTTVEPTNTIHSTTASTSSNIAAEVADTLNPRKRPLSPALDLISSVENVNPLMTTTPSQPHAPKAAPDARHSDSPQQQQNDVSHIASTNKPSVSPSDSNAAHDVPDAKRPRLNYQQSDTPQIGENTTGVTPQISATNAHTDPKITEQKSLNAPSTADQPETPNQPDKPDHPEQSDKPTNTTSIIDNSKLSSAENQLVDSQTGSEDVKKKLTYVDVTLDKMQFLQGQRAVVNQLIEEAKKNKMPGEMIVVNDSRLTTVPKGFESVFLGHVVYTGARSRNPHSNRAADLQLFLLPQFTYKHHYATIQVRIPSEFLTYRGNIAVRKSALWGTDIYTDDSDVVAMIIHSGHYCPVDAPDPKPETALQTAASKASRVGTNGTAAKTSTVSTLKQSHGVNSPISVHVDPLIATPDVTQSSTNALFPDHDLHVTLRVLPKLVKYSGCTRYDLDSRGWGASHDGESVMVERVERVERGSVGRKGRKMFSKKWGELAKAVTKEEEAVFFDGGTIERHMDTEFDEDFGDLTVVFSEHNGKACIKYTPKMMMEWPSHMLNMLSEIKPQLRRKSIATTAVSAVGSGLATGVSGIVKFSRSELKDMEAWPYWRVKLCKFTCVLETIDGLRHELKQEGLSSQTYRLEQLTNVYGASACRRGSYDSEITTKPDQTQPVHLHSKSAPNSTTVSTLPSISALPGGEDAVKGIVVAEKIAPNALAWTEAGLCIHAQNTKPLMVFPVHKVYWRKPA</sequence>
<feature type="compositionally biased region" description="Polar residues" evidence="1">
    <location>
        <begin position="165"/>
        <end position="182"/>
    </location>
</feature>
<feature type="compositionally biased region" description="Polar residues" evidence="1">
    <location>
        <begin position="194"/>
        <end position="221"/>
    </location>
</feature>
<dbReference type="Pfam" id="PF08642">
    <property type="entry name" value="Rxt3"/>
    <property type="match status" value="1"/>
</dbReference>
<feature type="region of interest" description="Disordered" evidence="1">
    <location>
        <begin position="1"/>
        <end position="37"/>
    </location>
</feature>
<dbReference type="InterPro" id="IPR013951">
    <property type="entry name" value="Rxt3"/>
</dbReference>
<feature type="compositionally biased region" description="Basic and acidic residues" evidence="1">
    <location>
        <begin position="184"/>
        <end position="193"/>
    </location>
</feature>
<evidence type="ECO:0000313" key="2">
    <source>
        <dbReference type="EMBL" id="OAJ37186.1"/>
    </source>
</evidence>
<dbReference type="EMBL" id="DS022300">
    <property type="protein sequence ID" value="OAJ37186.1"/>
    <property type="molecule type" value="Genomic_DNA"/>
</dbReference>
<feature type="compositionally biased region" description="Polar residues" evidence="1">
    <location>
        <begin position="92"/>
        <end position="117"/>
    </location>
</feature>
<proteinExistence type="predicted"/>
<reference evidence="2 3" key="1">
    <citation type="submission" date="2006-10" db="EMBL/GenBank/DDBJ databases">
        <title>The Genome Sequence of Batrachochytrium dendrobatidis JEL423.</title>
        <authorList>
            <consortium name="The Broad Institute Genome Sequencing Platform"/>
            <person name="Birren B."/>
            <person name="Lander E."/>
            <person name="Galagan J."/>
            <person name="Cuomo C."/>
            <person name="Devon K."/>
            <person name="Jaffe D."/>
            <person name="Butler J."/>
            <person name="Alvarez P."/>
            <person name="Gnerre S."/>
            <person name="Grabherr M."/>
            <person name="Kleber M."/>
            <person name="Mauceli E."/>
            <person name="Brockman W."/>
            <person name="Young S."/>
            <person name="LaButti K."/>
            <person name="Sykes S."/>
            <person name="DeCaprio D."/>
            <person name="Crawford M."/>
            <person name="Koehrsen M."/>
            <person name="Engels R."/>
            <person name="Montgomery P."/>
            <person name="Pearson M."/>
            <person name="Howarth C."/>
            <person name="Larson L."/>
            <person name="White J."/>
            <person name="O'Leary S."/>
            <person name="Kodira C."/>
            <person name="Zeng Q."/>
            <person name="Yandava C."/>
            <person name="Alvarado L."/>
            <person name="Longcore J."/>
            <person name="James T."/>
        </authorList>
    </citation>
    <scope>NUCLEOTIDE SEQUENCE [LARGE SCALE GENOMIC DNA]</scope>
    <source>
        <strain evidence="2 3">JEL423</strain>
    </source>
</reference>
<feature type="region of interest" description="Disordered" evidence="1">
    <location>
        <begin position="66"/>
        <end position="222"/>
    </location>
</feature>
<dbReference type="AlphaFoldDB" id="A0A177WBL0"/>
<accession>A0A177WBL0</accession>
<feature type="compositionally biased region" description="Low complexity" evidence="1">
    <location>
        <begin position="25"/>
        <end position="37"/>
    </location>
</feature>
<organism evidence="2 3">
    <name type="scientific">Batrachochytrium dendrobatidis (strain JEL423)</name>
    <dbReference type="NCBI Taxonomy" id="403673"/>
    <lineage>
        <taxon>Eukaryota</taxon>
        <taxon>Fungi</taxon>
        <taxon>Fungi incertae sedis</taxon>
        <taxon>Chytridiomycota</taxon>
        <taxon>Chytridiomycota incertae sedis</taxon>
        <taxon>Chytridiomycetes</taxon>
        <taxon>Rhizophydiales</taxon>
        <taxon>Rhizophydiales incertae sedis</taxon>
        <taxon>Batrachochytrium</taxon>
    </lineage>
</organism>
<protein>
    <submittedName>
        <fullName evidence="2">Uncharacterized protein</fullName>
    </submittedName>
</protein>
<name>A0A177WBL0_BATDL</name>
<feature type="compositionally biased region" description="Polar residues" evidence="1">
    <location>
        <begin position="131"/>
        <end position="157"/>
    </location>
</feature>
<evidence type="ECO:0000313" key="3">
    <source>
        <dbReference type="Proteomes" id="UP000077115"/>
    </source>
</evidence>